<protein>
    <submittedName>
        <fullName evidence="2">Uncharacterized protein</fullName>
    </submittedName>
</protein>
<feature type="region of interest" description="Disordered" evidence="1">
    <location>
        <begin position="109"/>
        <end position="166"/>
    </location>
</feature>
<feature type="region of interest" description="Disordered" evidence="1">
    <location>
        <begin position="1"/>
        <end position="34"/>
    </location>
</feature>
<accession>Q7EZJ1</accession>
<reference evidence="3" key="1">
    <citation type="journal article" date="2005" name="Nature">
        <title>The map-based sequence of the rice genome.</title>
        <authorList>
            <consortium name="International rice genome sequencing project (IRGSP)"/>
            <person name="Matsumoto T."/>
            <person name="Wu J."/>
            <person name="Kanamori H."/>
            <person name="Katayose Y."/>
            <person name="Fujisawa M."/>
            <person name="Namiki N."/>
            <person name="Mizuno H."/>
            <person name="Yamamoto K."/>
            <person name="Antonio B.A."/>
            <person name="Baba T."/>
            <person name="Sakata K."/>
            <person name="Nagamura Y."/>
            <person name="Aoki H."/>
            <person name="Arikawa K."/>
            <person name="Arita K."/>
            <person name="Bito T."/>
            <person name="Chiden Y."/>
            <person name="Fujitsuka N."/>
            <person name="Fukunaka R."/>
            <person name="Hamada M."/>
            <person name="Harada C."/>
            <person name="Hayashi A."/>
            <person name="Hijishita S."/>
            <person name="Honda M."/>
            <person name="Hosokawa S."/>
            <person name="Ichikawa Y."/>
            <person name="Idonuma A."/>
            <person name="Iijima M."/>
            <person name="Ikeda M."/>
            <person name="Ikeno M."/>
            <person name="Ito K."/>
            <person name="Ito S."/>
            <person name="Ito T."/>
            <person name="Ito Y."/>
            <person name="Ito Y."/>
            <person name="Iwabuchi A."/>
            <person name="Kamiya K."/>
            <person name="Karasawa W."/>
            <person name="Kurita K."/>
            <person name="Katagiri S."/>
            <person name="Kikuta A."/>
            <person name="Kobayashi H."/>
            <person name="Kobayashi N."/>
            <person name="Machita K."/>
            <person name="Maehara T."/>
            <person name="Masukawa M."/>
            <person name="Mizubayashi T."/>
            <person name="Mukai Y."/>
            <person name="Nagasaki H."/>
            <person name="Nagata Y."/>
            <person name="Naito S."/>
            <person name="Nakashima M."/>
            <person name="Nakama Y."/>
            <person name="Nakamichi Y."/>
            <person name="Nakamura M."/>
            <person name="Meguro A."/>
            <person name="Negishi M."/>
            <person name="Ohta I."/>
            <person name="Ohta T."/>
            <person name="Okamoto M."/>
            <person name="Ono N."/>
            <person name="Saji S."/>
            <person name="Sakaguchi M."/>
            <person name="Sakai K."/>
            <person name="Shibata M."/>
            <person name="Shimokawa T."/>
            <person name="Song J."/>
            <person name="Takazaki Y."/>
            <person name="Terasawa K."/>
            <person name="Tsugane M."/>
            <person name="Tsuji K."/>
            <person name="Ueda S."/>
            <person name="Waki K."/>
            <person name="Yamagata H."/>
            <person name="Yamamoto M."/>
            <person name="Yamamoto S."/>
            <person name="Yamane H."/>
            <person name="Yoshiki S."/>
            <person name="Yoshihara R."/>
            <person name="Yukawa K."/>
            <person name="Zhong H."/>
            <person name="Yano M."/>
            <person name="Yuan Q."/>
            <person name="Ouyang S."/>
            <person name="Liu J."/>
            <person name="Jones K.M."/>
            <person name="Gansberger K."/>
            <person name="Moffat K."/>
            <person name="Hill J."/>
            <person name="Bera J."/>
            <person name="Fadrosh D."/>
            <person name="Jin S."/>
            <person name="Johri S."/>
            <person name="Kim M."/>
            <person name="Overton L."/>
            <person name="Reardon M."/>
            <person name="Tsitrin T."/>
            <person name="Vuong H."/>
            <person name="Weaver B."/>
            <person name="Ciecko A."/>
            <person name="Tallon L."/>
            <person name="Jackson J."/>
            <person name="Pai G."/>
            <person name="Aken S.V."/>
            <person name="Utterback T."/>
            <person name="Reidmuller S."/>
            <person name="Feldblyum T."/>
            <person name="Hsiao J."/>
            <person name="Zismann V."/>
            <person name="Iobst S."/>
            <person name="de Vazeille A.R."/>
            <person name="Buell C.R."/>
            <person name="Ying K."/>
            <person name="Li Y."/>
            <person name="Lu T."/>
            <person name="Huang Y."/>
            <person name="Zhao Q."/>
            <person name="Feng Q."/>
            <person name="Zhang L."/>
            <person name="Zhu J."/>
            <person name="Weng Q."/>
            <person name="Mu J."/>
            <person name="Lu Y."/>
            <person name="Fan D."/>
            <person name="Liu Y."/>
            <person name="Guan J."/>
            <person name="Zhang Y."/>
            <person name="Yu S."/>
            <person name="Liu X."/>
            <person name="Zhang Y."/>
            <person name="Hong G."/>
            <person name="Han B."/>
            <person name="Choisne N."/>
            <person name="Demange N."/>
            <person name="Orjeda G."/>
            <person name="Samain S."/>
            <person name="Cattolico L."/>
            <person name="Pelletier E."/>
            <person name="Couloux A."/>
            <person name="Segurens B."/>
            <person name="Wincker P."/>
            <person name="D'Hont A."/>
            <person name="Scarpelli C."/>
            <person name="Weissenbach J."/>
            <person name="Salanoubat M."/>
            <person name="Quetier F."/>
            <person name="Yu Y."/>
            <person name="Kim H.R."/>
            <person name="Rambo T."/>
            <person name="Currie J."/>
            <person name="Collura K."/>
            <person name="Luo M."/>
            <person name="Yang T."/>
            <person name="Ammiraju J.S.S."/>
            <person name="Engler F."/>
            <person name="Soderlund C."/>
            <person name="Wing R.A."/>
            <person name="Palmer L.E."/>
            <person name="de la Bastide M."/>
            <person name="Spiegel L."/>
            <person name="Nascimento L."/>
            <person name="Zutavern T."/>
            <person name="O'Shaughnessy A."/>
            <person name="Dike S."/>
            <person name="Dedhia N."/>
            <person name="Preston R."/>
            <person name="Balija V."/>
            <person name="McCombie W.R."/>
            <person name="Chow T."/>
            <person name="Chen H."/>
            <person name="Chung M."/>
            <person name="Chen C."/>
            <person name="Shaw J."/>
            <person name="Wu H."/>
            <person name="Hsiao K."/>
            <person name="Chao Y."/>
            <person name="Chu M."/>
            <person name="Cheng C."/>
            <person name="Hour A."/>
            <person name="Lee P."/>
            <person name="Lin S."/>
            <person name="Lin Y."/>
            <person name="Liou J."/>
            <person name="Liu S."/>
            <person name="Hsing Y."/>
            <person name="Raghuvanshi S."/>
            <person name="Mohanty A."/>
            <person name="Bharti A.K."/>
            <person name="Gaur A."/>
            <person name="Gupta V."/>
            <person name="Kumar D."/>
            <person name="Ravi V."/>
            <person name="Vij S."/>
            <person name="Kapur A."/>
            <person name="Khurana P."/>
            <person name="Khurana P."/>
            <person name="Khurana J.P."/>
            <person name="Tyagi A.K."/>
            <person name="Gaikwad K."/>
            <person name="Singh A."/>
            <person name="Dalal V."/>
            <person name="Srivastava S."/>
            <person name="Dixit A."/>
            <person name="Pal A.K."/>
            <person name="Ghazi I.A."/>
            <person name="Yadav M."/>
            <person name="Pandit A."/>
            <person name="Bhargava A."/>
            <person name="Sureshbabu K."/>
            <person name="Batra K."/>
            <person name="Sharma T.R."/>
            <person name="Mohapatra T."/>
            <person name="Singh N.K."/>
            <person name="Messing J."/>
            <person name="Nelson A.B."/>
            <person name="Fuks G."/>
            <person name="Kavchok S."/>
            <person name="Keizer G."/>
            <person name="Linton E."/>
            <person name="Llaca V."/>
            <person name="Song R."/>
            <person name="Tanyolac B."/>
            <person name="Young S."/>
            <person name="Ho-Il K."/>
            <person name="Hahn J.H."/>
            <person name="Sangsakoo G."/>
            <person name="Vanavichit A."/>
            <person name="de Mattos Luiz.A.T."/>
            <person name="Zimmer P.D."/>
            <person name="Malone G."/>
            <person name="Dellagostin O."/>
            <person name="de Oliveira A.C."/>
            <person name="Bevan M."/>
            <person name="Bancroft I."/>
            <person name="Minx P."/>
            <person name="Cordum H."/>
            <person name="Wilson R."/>
            <person name="Cheng Z."/>
            <person name="Jin W."/>
            <person name="Jiang J."/>
            <person name="Leong S.A."/>
            <person name="Iwama H."/>
            <person name="Gojobori T."/>
            <person name="Itoh T."/>
            <person name="Niimura Y."/>
            <person name="Fujii Y."/>
            <person name="Habara T."/>
            <person name="Sakai H."/>
            <person name="Sato Y."/>
            <person name="Wilson G."/>
            <person name="Kumar K."/>
            <person name="McCouch S."/>
            <person name="Juretic N."/>
            <person name="Hoen D."/>
            <person name="Wright S."/>
            <person name="Bruskiewich R."/>
            <person name="Bureau T."/>
            <person name="Miyao A."/>
            <person name="Hirochika H."/>
            <person name="Nishikawa T."/>
            <person name="Kadowaki K."/>
            <person name="Sugiura M."/>
            <person name="Burr B."/>
            <person name="Sasaki T."/>
        </authorList>
    </citation>
    <scope>NUCLEOTIDE SEQUENCE [LARGE SCALE GENOMIC DNA]</scope>
    <source>
        <strain evidence="3">cv. Nipponbare</strain>
    </source>
</reference>
<evidence type="ECO:0000313" key="2">
    <source>
        <dbReference type="EMBL" id="BAC83608.1"/>
    </source>
</evidence>
<gene>
    <name evidence="2" type="primary">P0428D12.117</name>
</gene>
<sequence>MAARTRRRGSRGDESRSPAAMWGPPGSGSRGWGWGVGVEIARRDKDGVRMDGQDAAVRDDWTARILCLRQLPVWVSSPQHTHIRSKHPTPHARLQSPVLLRSLNVPLSPQSRCRTCTPPRRPPPSAYERPRGGPRNVGNRSSSASASSWVPRSSAYPSVSPSSSSAYDLPTGGLTGNGSSSASVPHSLGLHCVLLIGNAEGHAFRWTVAQQVRRHAGSVQGLSISGSLVMDNTSGSSAAASASAPPRTAYPATRAYAPAPCIGWEKPKAQPFNDGSMSFKSSPSERSTAGWNWPDLCLTMRLSPAR</sequence>
<name>Q7EZJ1_ORYSJ</name>
<evidence type="ECO:0000256" key="1">
    <source>
        <dbReference type="SAM" id="MobiDB-lite"/>
    </source>
</evidence>
<evidence type="ECO:0000313" key="3">
    <source>
        <dbReference type="Proteomes" id="UP000000763"/>
    </source>
</evidence>
<proteinExistence type="predicted"/>
<feature type="compositionally biased region" description="Gly residues" evidence="1">
    <location>
        <begin position="25"/>
        <end position="34"/>
    </location>
</feature>
<dbReference type="Proteomes" id="UP000000763">
    <property type="component" value="Chromosome 7"/>
</dbReference>
<dbReference type="AlphaFoldDB" id="Q7EZJ1"/>
<organism evidence="2 3">
    <name type="scientific">Oryza sativa subsp. japonica</name>
    <name type="common">Rice</name>
    <dbReference type="NCBI Taxonomy" id="39947"/>
    <lineage>
        <taxon>Eukaryota</taxon>
        <taxon>Viridiplantae</taxon>
        <taxon>Streptophyta</taxon>
        <taxon>Embryophyta</taxon>
        <taxon>Tracheophyta</taxon>
        <taxon>Spermatophyta</taxon>
        <taxon>Magnoliopsida</taxon>
        <taxon>Liliopsida</taxon>
        <taxon>Poales</taxon>
        <taxon>Poaceae</taxon>
        <taxon>BOP clade</taxon>
        <taxon>Oryzoideae</taxon>
        <taxon>Oryzeae</taxon>
        <taxon>Oryzinae</taxon>
        <taxon>Oryza</taxon>
        <taxon>Oryza sativa</taxon>
    </lineage>
</organism>
<reference evidence="3" key="2">
    <citation type="journal article" date="2008" name="Nucleic Acids Res.">
        <title>The rice annotation project database (RAP-DB): 2008 update.</title>
        <authorList>
            <consortium name="The rice annotation project (RAP)"/>
        </authorList>
    </citation>
    <scope>GENOME REANNOTATION</scope>
    <source>
        <strain evidence="3">cv. Nipponbare</strain>
    </source>
</reference>
<feature type="compositionally biased region" description="Low complexity" evidence="1">
    <location>
        <begin position="133"/>
        <end position="166"/>
    </location>
</feature>
<dbReference type="EMBL" id="AP004664">
    <property type="protein sequence ID" value="BAC83608.1"/>
    <property type="molecule type" value="Genomic_DNA"/>
</dbReference>